<dbReference type="Proteomes" id="UP000008744">
    <property type="component" value="Unassembled WGS sequence"/>
</dbReference>
<dbReference type="AlphaFoldDB" id="B4H9C9"/>
<sequence length="109" mass="12451">MITERVNETHQMELSVAPITLQEISEDIKKLKSKTAPGDGRINNIVAKALPNRPILYLSSLVKTAMPNYQFGFRLKHSTPEQLHRIVEHILDSFQSKQYTVAAYLDIFL</sequence>
<protein>
    <submittedName>
        <fullName evidence="1">GL15315</fullName>
    </submittedName>
</protein>
<dbReference type="EMBL" id="CH479228">
    <property type="protein sequence ID" value="EDW35361.1"/>
    <property type="molecule type" value="Genomic_DNA"/>
</dbReference>
<dbReference type="PhylomeDB" id="B4H9C9"/>
<evidence type="ECO:0000313" key="1">
    <source>
        <dbReference type="EMBL" id="EDW35361.1"/>
    </source>
</evidence>
<keyword evidence="2" id="KW-1185">Reference proteome</keyword>
<reference evidence="1 2" key="1">
    <citation type="journal article" date="2007" name="Nature">
        <title>Evolution of genes and genomes on the Drosophila phylogeny.</title>
        <authorList>
            <consortium name="Drosophila 12 Genomes Consortium"/>
            <person name="Clark A.G."/>
            <person name="Eisen M.B."/>
            <person name="Smith D.R."/>
            <person name="Bergman C.M."/>
            <person name="Oliver B."/>
            <person name="Markow T.A."/>
            <person name="Kaufman T.C."/>
            <person name="Kellis M."/>
            <person name="Gelbart W."/>
            <person name="Iyer V.N."/>
            <person name="Pollard D.A."/>
            <person name="Sackton T.B."/>
            <person name="Larracuente A.M."/>
            <person name="Singh N.D."/>
            <person name="Abad J.P."/>
            <person name="Abt D.N."/>
            <person name="Adryan B."/>
            <person name="Aguade M."/>
            <person name="Akashi H."/>
            <person name="Anderson W.W."/>
            <person name="Aquadro C.F."/>
            <person name="Ardell D.H."/>
            <person name="Arguello R."/>
            <person name="Artieri C.G."/>
            <person name="Barbash D.A."/>
            <person name="Barker D."/>
            <person name="Barsanti P."/>
            <person name="Batterham P."/>
            <person name="Batzoglou S."/>
            <person name="Begun D."/>
            <person name="Bhutkar A."/>
            <person name="Blanco E."/>
            <person name="Bosak S.A."/>
            <person name="Bradley R.K."/>
            <person name="Brand A.D."/>
            <person name="Brent M.R."/>
            <person name="Brooks A.N."/>
            <person name="Brown R.H."/>
            <person name="Butlin R.K."/>
            <person name="Caggese C."/>
            <person name="Calvi B.R."/>
            <person name="Bernardo de Carvalho A."/>
            <person name="Caspi A."/>
            <person name="Castrezana S."/>
            <person name="Celniker S.E."/>
            <person name="Chang J.L."/>
            <person name="Chapple C."/>
            <person name="Chatterji S."/>
            <person name="Chinwalla A."/>
            <person name="Civetta A."/>
            <person name="Clifton S.W."/>
            <person name="Comeron J.M."/>
            <person name="Costello J.C."/>
            <person name="Coyne J.A."/>
            <person name="Daub J."/>
            <person name="David R.G."/>
            <person name="Delcher A.L."/>
            <person name="Delehaunty K."/>
            <person name="Do C.B."/>
            <person name="Ebling H."/>
            <person name="Edwards K."/>
            <person name="Eickbush T."/>
            <person name="Evans J.D."/>
            <person name="Filipski A."/>
            <person name="Findeiss S."/>
            <person name="Freyhult E."/>
            <person name="Fulton L."/>
            <person name="Fulton R."/>
            <person name="Garcia A.C."/>
            <person name="Gardiner A."/>
            <person name="Garfield D.A."/>
            <person name="Garvin B.E."/>
            <person name="Gibson G."/>
            <person name="Gilbert D."/>
            <person name="Gnerre S."/>
            <person name="Godfrey J."/>
            <person name="Good R."/>
            <person name="Gotea V."/>
            <person name="Gravely B."/>
            <person name="Greenberg A.J."/>
            <person name="Griffiths-Jones S."/>
            <person name="Gross S."/>
            <person name="Guigo R."/>
            <person name="Gustafson E.A."/>
            <person name="Haerty W."/>
            <person name="Hahn M.W."/>
            <person name="Halligan D.L."/>
            <person name="Halpern A.L."/>
            <person name="Halter G.M."/>
            <person name="Han M.V."/>
            <person name="Heger A."/>
            <person name="Hillier L."/>
            <person name="Hinrichs A.S."/>
            <person name="Holmes I."/>
            <person name="Hoskins R.A."/>
            <person name="Hubisz M.J."/>
            <person name="Hultmark D."/>
            <person name="Huntley M.A."/>
            <person name="Jaffe D.B."/>
            <person name="Jagadeeshan S."/>
            <person name="Jeck W.R."/>
            <person name="Johnson J."/>
            <person name="Jones C.D."/>
            <person name="Jordan W.C."/>
            <person name="Karpen G.H."/>
            <person name="Kataoka E."/>
            <person name="Keightley P.D."/>
            <person name="Kheradpour P."/>
            <person name="Kirkness E.F."/>
            <person name="Koerich L.B."/>
            <person name="Kristiansen K."/>
            <person name="Kudrna D."/>
            <person name="Kulathinal R.J."/>
            <person name="Kumar S."/>
            <person name="Kwok R."/>
            <person name="Lander E."/>
            <person name="Langley C.H."/>
            <person name="Lapoint R."/>
            <person name="Lazzaro B.P."/>
            <person name="Lee S.J."/>
            <person name="Levesque L."/>
            <person name="Li R."/>
            <person name="Lin C.F."/>
            <person name="Lin M.F."/>
            <person name="Lindblad-Toh K."/>
            <person name="Llopart A."/>
            <person name="Long M."/>
            <person name="Low L."/>
            <person name="Lozovsky E."/>
            <person name="Lu J."/>
            <person name="Luo M."/>
            <person name="Machado C.A."/>
            <person name="Makalowski W."/>
            <person name="Marzo M."/>
            <person name="Matsuda M."/>
            <person name="Matzkin L."/>
            <person name="McAllister B."/>
            <person name="McBride C.S."/>
            <person name="McKernan B."/>
            <person name="McKernan K."/>
            <person name="Mendez-Lago M."/>
            <person name="Minx P."/>
            <person name="Mollenhauer M.U."/>
            <person name="Montooth K."/>
            <person name="Mount S.M."/>
            <person name="Mu X."/>
            <person name="Myers E."/>
            <person name="Negre B."/>
            <person name="Newfeld S."/>
            <person name="Nielsen R."/>
            <person name="Noor M.A."/>
            <person name="O'Grady P."/>
            <person name="Pachter L."/>
            <person name="Papaceit M."/>
            <person name="Parisi M.J."/>
            <person name="Parisi M."/>
            <person name="Parts L."/>
            <person name="Pedersen J.S."/>
            <person name="Pesole G."/>
            <person name="Phillippy A.M."/>
            <person name="Ponting C.P."/>
            <person name="Pop M."/>
            <person name="Porcelli D."/>
            <person name="Powell J.R."/>
            <person name="Prohaska S."/>
            <person name="Pruitt K."/>
            <person name="Puig M."/>
            <person name="Quesneville H."/>
            <person name="Ram K.R."/>
            <person name="Rand D."/>
            <person name="Rasmussen M.D."/>
            <person name="Reed L.K."/>
            <person name="Reenan R."/>
            <person name="Reily A."/>
            <person name="Remington K.A."/>
            <person name="Rieger T.T."/>
            <person name="Ritchie M.G."/>
            <person name="Robin C."/>
            <person name="Rogers Y.H."/>
            <person name="Rohde C."/>
            <person name="Rozas J."/>
            <person name="Rubenfield M.J."/>
            <person name="Ruiz A."/>
            <person name="Russo S."/>
            <person name="Salzberg S.L."/>
            <person name="Sanchez-Gracia A."/>
            <person name="Saranga D.J."/>
            <person name="Sato H."/>
            <person name="Schaeffer S.W."/>
            <person name="Schatz M.C."/>
            <person name="Schlenke T."/>
            <person name="Schwartz R."/>
            <person name="Segarra C."/>
            <person name="Singh R.S."/>
            <person name="Sirot L."/>
            <person name="Sirota M."/>
            <person name="Sisneros N.B."/>
            <person name="Smith C.D."/>
            <person name="Smith T.F."/>
            <person name="Spieth J."/>
            <person name="Stage D.E."/>
            <person name="Stark A."/>
            <person name="Stephan W."/>
            <person name="Strausberg R.L."/>
            <person name="Strempel S."/>
            <person name="Sturgill D."/>
            <person name="Sutton G."/>
            <person name="Sutton G.G."/>
            <person name="Tao W."/>
            <person name="Teichmann S."/>
            <person name="Tobari Y.N."/>
            <person name="Tomimura Y."/>
            <person name="Tsolas J.M."/>
            <person name="Valente V.L."/>
            <person name="Venter E."/>
            <person name="Venter J.C."/>
            <person name="Vicario S."/>
            <person name="Vieira F.G."/>
            <person name="Vilella A.J."/>
            <person name="Villasante A."/>
            <person name="Walenz B."/>
            <person name="Wang J."/>
            <person name="Wasserman M."/>
            <person name="Watts T."/>
            <person name="Wilson D."/>
            <person name="Wilson R.K."/>
            <person name="Wing R.A."/>
            <person name="Wolfner M.F."/>
            <person name="Wong A."/>
            <person name="Wong G.K."/>
            <person name="Wu C.I."/>
            <person name="Wu G."/>
            <person name="Yamamoto D."/>
            <person name="Yang H.P."/>
            <person name="Yang S.P."/>
            <person name="Yorke J.A."/>
            <person name="Yoshida K."/>
            <person name="Zdobnov E."/>
            <person name="Zhang P."/>
            <person name="Zhang Y."/>
            <person name="Zimin A.V."/>
            <person name="Baldwin J."/>
            <person name="Abdouelleil A."/>
            <person name="Abdulkadir J."/>
            <person name="Abebe A."/>
            <person name="Abera B."/>
            <person name="Abreu J."/>
            <person name="Acer S.C."/>
            <person name="Aftuck L."/>
            <person name="Alexander A."/>
            <person name="An P."/>
            <person name="Anderson E."/>
            <person name="Anderson S."/>
            <person name="Arachi H."/>
            <person name="Azer M."/>
            <person name="Bachantsang P."/>
            <person name="Barry A."/>
            <person name="Bayul T."/>
            <person name="Berlin A."/>
            <person name="Bessette D."/>
            <person name="Bloom T."/>
            <person name="Blye J."/>
            <person name="Boguslavskiy L."/>
            <person name="Bonnet C."/>
            <person name="Boukhgalter B."/>
            <person name="Bourzgui I."/>
            <person name="Brown A."/>
            <person name="Cahill P."/>
            <person name="Channer S."/>
            <person name="Cheshatsang Y."/>
            <person name="Chuda L."/>
            <person name="Citroen M."/>
            <person name="Collymore A."/>
            <person name="Cooke P."/>
            <person name="Costello M."/>
            <person name="D'Aco K."/>
            <person name="Daza R."/>
            <person name="De Haan G."/>
            <person name="DeGray S."/>
            <person name="DeMaso C."/>
            <person name="Dhargay N."/>
            <person name="Dooley K."/>
            <person name="Dooley E."/>
            <person name="Doricent M."/>
            <person name="Dorje P."/>
            <person name="Dorjee K."/>
            <person name="Dupes A."/>
            <person name="Elong R."/>
            <person name="Falk J."/>
            <person name="Farina A."/>
            <person name="Faro S."/>
            <person name="Ferguson D."/>
            <person name="Fisher S."/>
            <person name="Foley C.D."/>
            <person name="Franke A."/>
            <person name="Friedrich D."/>
            <person name="Gadbois L."/>
            <person name="Gearin G."/>
            <person name="Gearin C.R."/>
            <person name="Giannoukos G."/>
            <person name="Goode T."/>
            <person name="Graham J."/>
            <person name="Grandbois E."/>
            <person name="Grewal S."/>
            <person name="Gyaltsen K."/>
            <person name="Hafez N."/>
            <person name="Hagos B."/>
            <person name="Hall J."/>
            <person name="Henson C."/>
            <person name="Hollinger A."/>
            <person name="Honan T."/>
            <person name="Huard M.D."/>
            <person name="Hughes L."/>
            <person name="Hurhula B."/>
            <person name="Husby M.E."/>
            <person name="Kamat A."/>
            <person name="Kanga B."/>
            <person name="Kashin S."/>
            <person name="Khazanovich D."/>
            <person name="Kisner P."/>
            <person name="Lance K."/>
            <person name="Lara M."/>
            <person name="Lee W."/>
            <person name="Lennon N."/>
            <person name="Letendre F."/>
            <person name="LeVine R."/>
            <person name="Lipovsky A."/>
            <person name="Liu X."/>
            <person name="Liu J."/>
            <person name="Liu S."/>
            <person name="Lokyitsang T."/>
            <person name="Lokyitsang Y."/>
            <person name="Lubonja R."/>
            <person name="Lui A."/>
            <person name="MacDonald P."/>
            <person name="Magnisalis V."/>
            <person name="Maru K."/>
            <person name="Matthews C."/>
            <person name="McCusker W."/>
            <person name="McDonough S."/>
            <person name="Mehta T."/>
            <person name="Meldrim J."/>
            <person name="Meneus L."/>
            <person name="Mihai O."/>
            <person name="Mihalev A."/>
            <person name="Mihova T."/>
            <person name="Mittelman R."/>
            <person name="Mlenga V."/>
            <person name="Montmayeur A."/>
            <person name="Mulrain L."/>
            <person name="Navidi A."/>
            <person name="Naylor J."/>
            <person name="Negash T."/>
            <person name="Nguyen T."/>
            <person name="Nguyen N."/>
            <person name="Nicol R."/>
            <person name="Norbu C."/>
            <person name="Norbu N."/>
            <person name="Novod N."/>
            <person name="O'Neill B."/>
            <person name="Osman S."/>
            <person name="Markiewicz E."/>
            <person name="Oyono O.L."/>
            <person name="Patti C."/>
            <person name="Phunkhang P."/>
            <person name="Pierre F."/>
            <person name="Priest M."/>
            <person name="Raghuraman S."/>
            <person name="Rege F."/>
            <person name="Reyes R."/>
            <person name="Rise C."/>
            <person name="Rogov P."/>
            <person name="Ross K."/>
            <person name="Ryan E."/>
            <person name="Settipalli S."/>
            <person name="Shea T."/>
            <person name="Sherpa N."/>
            <person name="Shi L."/>
            <person name="Shih D."/>
            <person name="Sparrow T."/>
            <person name="Spaulding J."/>
            <person name="Stalker J."/>
            <person name="Stange-Thomann N."/>
            <person name="Stavropoulos S."/>
            <person name="Stone C."/>
            <person name="Strader C."/>
            <person name="Tesfaye S."/>
            <person name="Thomson T."/>
            <person name="Thoulutsang Y."/>
            <person name="Thoulutsang D."/>
            <person name="Topham K."/>
            <person name="Topping I."/>
            <person name="Tsamla T."/>
            <person name="Vassiliev H."/>
            <person name="Vo A."/>
            <person name="Wangchuk T."/>
            <person name="Wangdi T."/>
            <person name="Weiand M."/>
            <person name="Wilkinson J."/>
            <person name="Wilson A."/>
            <person name="Yadav S."/>
            <person name="Young G."/>
            <person name="Yu Q."/>
            <person name="Zembek L."/>
            <person name="Zhong D."/>
            <person name="Zimmer A."/>
            <person name="Zwirko Z."/>
            <person name="Jaffe D.B."/>
            <person name="Alvarez P."/>
            <person name="Brockman W."/>
            <person name="Butler J."/>
            <person name="Chin C."/>
            <person name="Gnerre S."/>
            <person name="Grabherr M."/>
            <person name="Kleber M."/>
            <person name="Mauceli E."/>
            <person name="MacCallum I."/>
        </authorList>
    </citation>
    <scope>NUCLEOTIDE SEQUENCE [LARGE SCALE GENOMIC DNA]</scope>
    <source>
        <strain evidence="2">MSH-3 / Tucson 14011-0111.49</strain>
    </source>
</reference>
<organism evidence="2">
    <name type="scientific">Drosophila persimilis</name>
    <name type="common">Fruit fly</name>
    <dbReference type="NCBI Taxonomy" id="7234"/>
    <lineage>
        <taxon>Eukaryota</taxon>
        <taxon>Metazoa</taxon>
        <taxon>Ecdysozoa</taxon>
        <taxon>Arthropoda</taxon>
        <taxon>Hexapoda</taxon>
        <taxon>Insecta</taxon>
        <taxon>Pterygota</taxon>
        <taxon>Neoptera</taxon>
        <taxon>Endopterygota</taxon>
        <taxon>Diptera</taxon>
        <taxon>Brachycera</taxon>
        <taxon>Muscomorpha</taxon>
        <taxon>Ephydroidea</taxon>
        <taxon>Drosophilidae</taxon>
        <taxon>Drosophila</taxon>
        <taxon>Sophophora</taxon>
    </lineage>
</organism>
<gene>
    <name evidence="1" type="primary">Dper\GL15315</name>
    <name evidence="1" type="ORF">Dper_GL15315</name>
</gene>
<dbReference type="HOGENOM" id="CLU_2186662_0_0_1"/>
<proteinExistence type="predicted"/>
<name>B4H9C9_DROPE</name>
<accession>B4H9C9</accession>
<evidence type="ECO:0000313" key="2">
    <source>
        <dbReference type="Proteomes" id="UP000008744"/>
    </source>
</evidence>